<evidence type="ECO:0000313" key="1">
    <source>
        <dbReference type="EMBL" id="KAF2191775.1"/>
    </source>
</evidence>
<dbReference type="EMBL" id="ML994616">
    <property type="protein sequence ID" value="KAF2191775.1"/>
    <property type="molecule type" value="Genomic_DNA"/>
</dbReference>
<dbReference type="AlphaFoldDB" id="A0A6A6EKV2"/>
<sequence length="185" mass="21361">MCLPKKKWHVTDMVLEDEETRPRRSGRRYYTGRQSRMSNRMTYYYYPTTTAAPAATPVPTAAAPTTYTYTYAYPATSSTSHYAYAAPSARYVTYGHTCGHARHTCSLASHHTRDEVELNHRYLATTRGAYDAKKIKPVCEPGDLLWCREKDGTWNLRSFYNIENDCQPGRWTMDAEKGFCVFHRE</sequence>
<protein>
    <submittedName>
        <fullName evidence="1">Uncharacterized protein</fullName>
    </submittedName>
</protein>
<dbReference type="PANTHER" id="PTHR28002:SF1">
    <property type="entry name" value="MIOREX COMPLEX COMPONENT 11"/>
    <property type="match status" value="1"/>
</dbReference>
<accession>A0A6A6EKV2</accession>
<name>A0A6A6EKV2_9PEZI</name>
<reference evidence="1" key="1">
    <citation type="journal article" date="2020" name="Stud. Mycol.">
        <title>101 Dothideomycetes genomes: a test case for predicting lifestyles and emergence of pathogens.</title>
        <authorList>
            <person name="Haridas S."/>
            <person name="Albert R."/>
            <person name="Binder M."/>
            <person name="Bloem J."/>
            <person name="Labutti K."/>
            <person name="Salamov A."/>
            <person name="Andreopoulos B."/>
            <person name="Baker S."/>
            <person name="Barry K."/>
            <person name="Bills G."/>
            <person name="Bluhm B."/>
            <person name="Cannon C."/>
            <person name="Castanera R."/>
            <person name="Culley D."/>
            <person name="Daum C."/>
            <person name="Ezra D."/>
            <person name="Gonzalez J."/>
            <person name="Henrissat B."/>
            <person name="Kuo A."/>
            <person name="Liang C."/>
            <person name="Lipzen A."/>
            <person name="Lutzoni F."/>
            <person name="Magnuson J."/>
            <person name="Mondo S."/>
            <person name="Nolan M."/>
            <person name="Ohm R."/>
            <person name="Pangilinan J."/>
            <person name="Park H.-J."/>
            <person name="Ramirez L."/>
            <person name="Alfaro M."/>
            <person name="Sun H."/>
            <person name="Tritt A."/>
            <person name="Yoshinaga Y."/>
            <person name="Zwiers L.-H."/>
            <person name="Turgeon B."/>
            <person name="Goodwin S."/>
            <person name="Spatafora J."/>
            <person name="Crous P."/>
            <person name="Grigoriev I."/>
        </authorList>
    </citation>
    <scope>NUCLEOTIDE SEQUENCE</scope>
    <source>
        <strain evidence="1">CBS 207.26</strain>
    </source>
</reference>
<organism evidence="1 2">
    <name type="scientific">Zopfia rhizophila CBS 207.26</name>
    <dbReference type="NCBI Taxonomy" id="1314779"/>
    <lineage>
        <taxon>Eukaryota</taxon>
        <taxon>Fungi</taxon>
        <taxon>Dikarya</taxon>
        <taxon>Ascomycota</taxon>
        <taxon>Pezizomycotina</taxon>
        <taxon>Dothideomycetes</taxon>
        <taxon>Dothideomycetes incertae sedis</taxon>
        <taxon>Zopfiaceae</taxon>
        <taxon>Zopfia</taxon>
    </lineage>
</organism>
<dbReference type="OrthoDB" id="5194044at2759"/>
<proteinExistence type="predicted"/>
<dbReference type="GO" id="GO:0005739">
    <property type="term" value="C:mitochondrion"/>
    <property type="evidence" value="ECO:0007669"/>
    <property type="project" value="TreeGrafter"/>
</dbReference>
<evidence type="ECO:0000313" key="2">
    <source>
        <dbReference type="Proteomes" id="UP000800200"/>
    </source>
</evidence>
<gene>
    <name evidence="1" type="ORF">K469DRAFT_342015</name>
</gene>
<dbReference type="PANTHER" id="PTHR28002">
    <property type="entry name" value="MIOREX COMPLEX COMPONENT 11"/>
    <property type="match status" value="1"/>
</dbReference>
<keyword evidence="2" id="KW-1185">Reference proteome</keyword>
<dbReference type="InterPro" id="IPR018811">
    <property type="entry name" value="MRX11"/>
</dbReference>
<dbReference type="Proteomes" id="UP000800200">
    <property type="component" value="Unassembled WGS sequence"/>
</dbReference>